<dbReference type="EMBL" id="JAQIZT010000005">
    <property type="protein sequence ID" value="KAJ6995660.1"/>
    <property type="molecule type" value="Genomic_DNA"/>
</dbReference>
<reference evidence="1" key="1">
    <citation type="journal article" date="2023" name="Mol. Ecol. Resour.">
        <title>Chromosome-level genome assembly of a triploid poplar Populus alba 'Berolinensis'.</title>
        <authorList>
            <person name="Chen S."/>
            <person name="Yu Y."/>
            <person name="Wang X."/>
            <person name="Wang S."/>
            <person name="Zhang T."/>
            <person name="Zhou Y."/>
            <person name="He R."/>
            <person name="Meng N."/>
            <person name="Wang Y."/>
            <person name="Liu W."/>
            <person name="Liu Z."/>
            <person name="Liu J."/>
            <person name="Guo Q."/>
            <person name="Huang H."/>
            <person name="Sederoff R.R."/>
            <person name="Wang G."/>
            <person name="Qu G."/>
            <person name="Chen S."/>
        </authorList>
    </citation>
    <scope>NUCLEOTIDE SEQUENCE</scope>
    <source>
        <strain evidence="1">SC-2020</strain>
    </source>
</reference>
<accession>A0AAD6QT12</accession>
<proteinExistence type="predicted"/>
<organism evidence="1 2">
    <name type="scientific">Populus alba x Populus x berolinensis</name>
    <dbReference type="NCBI Taxonomy" id="444605"/>
    <lineage>
        <taxon>Eukaryota</taxon>
        <taxon>Viridiplantae</taxon>
        <taxon>Streptophyta</taxon>
        <taxon>Embryophyta</taxon>
        <taxon>Tracheophyta</taxon>
        <taxon>Spermatophyta</taxon>
        <taxon>Magnoliopsida</taxon>
        <taxon>eudicotyledons</taxon>
        <taxon>Gunneridae</taxon>
        <taxon>Pentapetalae</taxon>
        <taxon>rosids</taxon>
        <taxon>fabids</taxon>
        <taxon>Malpighiales</taxon>
        <taxon>Salicaceae</taxon>
        <taxon>Saliceae</taxon>
        <taxon>Populus</taxon>
    </lineage>
</organism>
<dbReference type="AlphaFoldDB" id="A0AAD6QT12"/>
<evidence type="ECO:0000313" key="2">
    <source>
        <dbReference type="Proteomes" id="UP001164929"/>
    </source>
</evidence>
<dbReference type="Proteomes" id="UP001164929">
    <property type="component" value="Chromosome 5"/>
</dbReference>
<sequence length="74" mass="8357">MDSPPFVMGKITLELKHYKGSVSVLGTANDIKVIDLPVVGGTEPPEAAETLLKEFPWFYMLSRNCYQRCWDPPK</sequence>
<gene>
    <name evidence="1" type="ORF">NC653_012493</name>
</gene>
<keyword evidence="2" id="KW-1185">Reference proteome</keyword>
<protein>
    <submittedName>
        <fullName evidence="1">Uncharacterized protein</fullName>
    </submittedName>
</protein>
<name>A0AAD6QT12_9ROSI</name>
<comment type="caution">
    <text evidence="1">The sequence shown here is derived from an EMBL/GenBank/DDBJ whole genome shotgun (WGS) entry which is preliminary data.</text>
</comment>
<evidence type="ECO:0000313" key="1">
    <source>
        <dbReference type="EMBL" id="KAJ6995660.1"/>
    </source>
</evidence>